<proteinExistence type="predicted"/>
<dbReference type="KEGG" id="abq:ABAZ39_21040"/>
<reference evidence="1 2" key="1">
    <citation type="journal article" date="2014" name="Genome Announc.">
        <title>Complete Genome Sequence of the Model Rhizosphere Strain Azospirillum brasilense Az39, Successfully Applied in Agriculture.</title>
        <authorList>
            <person name="Rivera D."/>
            <person name="Revale S."/>
            <person name="Molina R."/>
            <person name="Gualpa J."/>
            <person name="Puente M."/>
            <person name="Maroniche G."/>
            <person name="Paris G."/>
            <person name="Baker D."/>
            <person name="Clavijo B."/>
            <person name="McLay K."/>
            <person name="Spaepen S."/>
            <person name="Perticari A."/>
            <person name="Vazquez M."/>
            <person name="Wisniewski-Dye F."/>
            <person name="Watkins C."/>
            <person name="Martinez-Abarca F."/>
            <person name="Vanderleyden J."/>
            <person name="Cassan F."/>
        </authorList>
    </citation>
    <scope>NUCLEOTIDE SEQUENCE [LARGE SCALE GENOMIC DNA]</scope>
    <source>
        <strain evidence="1 2">Az39</strain>
        <plasmid evidence="1">AbAZ39_p1</plasmid>
    </source>
</reference>
<organism evidence="1 2">
    <name type="scientific">Azospirillum argentinense</name>
    <dbReference type="NCBI Taxonomy" id="2970906"/>
    <lineage>
        <taxon>Bacteria</taxon>
        <taxon>Pseudomonadati</taxon>
        <taxon>Pseudomonadota</taxon>
        <taxon>Alphaproteobacteria</taxon>
        <taxon>Rhodospirillales</taxon>
        <taxon>Azospirillaceae</taxon>
        <taxon>Azospirillum</taxon>
    </lineage>
</organism>
<protein>
    <submittedName>
        <fullName evidence="1">Uncharacterized protein</fullName>
    </submittedName>
</protein>
<dbReference type="Proteomes" id="UP000027186">
    <property type="component" value="Plasmid AbAZ39_p1"/>
</dbReference>
<evidence type="ECO:0000313" key="1">
    <source>
        <dbReference type="EMBL" id="AIB14405.1"/>
    </source>
</evidence>
<accession>A0A060DNZ3</accession>
<dbReference type="AlphaFoldDB" id="A0A060DNZ3"/>
<sequence length="92" mass="10158">MAGDWKMSLDTKGQRARMLRLLAVVEHYERNSAAGAQLMRGTRYELAVQATDVNGDRCLFPACGCTQADCSRQPPAGPQLSWCGPRGGWKMR</sequence>
<gene>
    <name evidence="1" type="ORF">ABAZ39_21040</name>
</gene>
<dbReference type="EMBL" id="CP007794">
    <property type="protein sequence ID" value="AIB14405.1"/>
    <property type="molecule type" value="Genomic_DNA"/>
</dbReference>
<name>A0A060DNZ3_9PROT</name>
<evidence type="ECO:0000313" key="2">
    <source>
        <dbReference type="Proteomes" id="UP000027186"/>
    </source>
</evidence>
<keyword evidence="1" id="KW-0614">Plasmid</keyword>
<geneLocation type="plasmid" evidence="1 2">
    <name>AbAZ39_p1</name>
</geneLocation>